<dbReference type="NCBIfam" id="TIGR01200">
    <property type="entry name" value="GLPGLI"/>
    <property type="match status" value="1"/>
</dbReference>
<gene>
    <name evidence="1" type="ORF">ACFS6H_02905</name>
</gene>
<dbReference type="Proteomes" id="UP001597511">
    <property type="component" value="Unassembled WGS sequence"/>
</dbReference>
<dbReference type="EMBL" id="JBHUOZ010000001">
    <property type="protein sequence ID" value="MFD2918643.1"/>
    <property type="molecule type" value="Genomic_DNA"/>
</dbReference>
<dbReference type="Pfam" id="PF09697">
    <property type="entry name" value="Porph_ging"/>
    <property type="match status" value="1"/>
</dbReference>
<organism evidence="1 2">
    <name type="scientific">Terrimonas rubra</name>
    <dbReference type="NCBI Taxonomy" id="1035890"/>
    <lineage>
        <taxon>Bacteria</taxon>
        <taxon>Pseudomonadati</taxon>
        <taxon>Bacteroidota</taxon>
        <taxon>Chitinophagia</taxon>
        <taxon>Chitinophagales</taxon>
        <taxon>Chitinophagaceae</taxon>
        <taxon>Terrimonas</taxon>
    </lineage>
</organism>
<comment type="caution">
    <text evidence="1">The sequence shown here is derived from an EMBL/GenBank/DDBJ whole genome shotgun (WGS) entry which is preliminary data.</text>
</comment>
<evidence type="ECO:0000313" key="1">
    <source>
        <dbReference type="EMBL" id="MFD2918643.1"/>
    </source>
</evidence>
<protein>
    <submittedName>
        <fullName evidence="1">GLPGLI family protein</fullName>
    </submittedName>
</protein>
<reference evidence="2" key="1">
    <citation type="journal article" date="2019" name="Int. J. Syst. Evol. Microbiol.">
        <title>The Global Catalogue of Microorganisms (GCM) 10K type strain sequencing project: providing services to taxonomists for standard genome sequencing and annotation.</title>
        <authorList>
            <consortium name="The Broad Institute Genomics Platform"/>
            <consortium name="The Broad Institute Genome Sequencing Center for Infectious Disease"/>
            <person name="Wu L."/>
            <person name="Ma J."/>
        </authorList>
    </citation>
    <scope>NUCLEOTIDE SEQUENCE [LARGE SCALE GENOMIC DNA]</scope>
    <source>
        <strain evidence="2">KCTC 23299</strain>
    </source>
</reference>
<dbReference type="RefSeq" id="WP_386095039.1">
    <property type="nucleotide sequence ID" value="NZ_JBHUOZ010000001.1"/>
</dbReference>
<dbReference type="InterPro" id="IPR005901">
    <property type="entry name" value="GLPGLI"/>
</dbReference>
<sequence length="295" mass="32658">MLKQILTLTALLTYVIVKAQTPEPLVAKVAYSFIHIIDKQKPDTLHKEELVLRIGKTSTYYGTYPFSAVIEPREATPPPPSGGGATRVYTGRPMAVVSDWGVTTWYLAQNPAEKKLTRYESVGLAGYEVEEKFPVINWKVTEVTKTLGGYTCQQATGSYAGRNYTAWFTSDLPFSVGPWKLNGLPGVILEAYDDKQEVFFLFKQIALAQPKELTCNESSKPMVKVKSEAVDKAKKAFDDNPSGIVQAQSGVSGDVSVRFRDNRGQFHSGDAVAKLLEDKKKKEKLVLQNALELSK</sequence>
<keyword evidence="2" id="KW-1185">Reference proteome</keyword>
<proteinExistence type="predicted"/>
<accession>A0ABW6A039</accession>
<name>A0ABW6A039_9BACT</name>
<evidence type="ECO:0000313" key="2">
    <source>
        <dbReference type="Proteomes" id="UP001597511"/>
    </source>
</evidence>